<evidence type="ECO:0000313" key="1">
    <source>
        <dbReference type="EMBL" id="RKF59596.1"/>
    </source>
</evidence>
<reference evidence="1 2" key="1">
    <citation type="journal article" date="2018" name="BMC Genomics">
        <title>Comparative genome analyses reveal sequence features reflecting distinct modes of host-adaptation between dicot and monocot powdery mildew.</title>
        <authorList>
            <person name="Wu Y."/>
            <person name="Ma X."/>
            <person name="Pan Z."/>
            <person name="Kale S.D."/>
            <person name="Song Y."/>
            <person name="King H."/>
            <person name="Zhang Q."/>
            <person name="Presley C."/>
            <person name="Deng X."/>
            <person name="Wei C.I."/>
            <person name="Xiao S."/>
        </authorList>
    </citation>
    <scope>NUCLEOTIDE SEQUENCE [LARGE SCALE GENOMIC DNA]</scope>
    <source>
        <strain evidence="1">UCSC1</strain>
    </source>
</reference>
<protein>
    <submittedName>
        <fullName evidence="1">Uncharacterized protein</fullName>
    </submittedName>
</protein>
<comment type="caution">
    <text evidence="1">The sequence shown here is derived from an EMBL/GenBank/DDBJ whole genome shotgun (WGS) entry which is preliminary data.</text>
</comment>
<accession>A0A420HQ98</accession>
<feature type="non-terminal residue" evidence="1">
    <location>
        <position position="1"/>
    </location>
</feature>
<proteinExistence type="predicted"/>
<evidence type="ECO:0000313" key="2">
    <source>
        <dbReference type="Proteomes" id="UP000285405"/>
    </source>
</evidence>
<organism evidence="1 2">
    <name type="scientific">Golovinomyces cichoracearum</name>
    <dbReference type="NCBI Taxonomy" id="62708"/>
    <lineage>
        <taxon>Eukaryota</taxon>
        <taxon>Fungi</taxon>
        <taxon>Dikarya</taxon>
        <taxon>Ascomycota</taxon>
        <taxon>Pezizomycotina</taxon>
        <taxon>Leotiomycetes</taxon>
        <taxon>Erysiphales</taxon>
        <taxon>Erysiphaceae</taxon>
        <taxon>Golovinomyces</taxon>
    </lineage>
</organism>
<dbReference type="EMBL" id="MCBR01017416">
    <property type="protein sequence ID" value="RKF59596.1"/>
    <property type="molecule type" value="Genomic_DNA"/>
</dbReference>
<sequence>FVSSKKYSIHSSIRRNKVIPRDLERLFLAQPPSRQGQIKQNKAHETSLVYEEVSLTNTSDTLRRK</sequence>
<gene>
    <name evidence="1" type="ORF">GcC1_174014</name>
</gene>
<dbReference type="AlphaFoldDB" id="A0A420HQ98"/>
<dbReference type="Proteomes" id="UP000285405">
    <property type="component" value="Unassembled WGS sequence"/>
</dbReference>
<name>A0A420HQ98_9PEZI</name>